<dbReference type="NCBIfam" id="TIGR01528">
    <property type="entry name" value="NMN_trans_PnuC"/>
    <property type="match status" value="1"/>
</dbReference>
<evidence type="ECO:0000256" key="7">
    <source>
        <dbReference type="ARBA" id="ARBA00023136"/>
    </source>
</evidence>
<keyword evidence="3" id="KW-0813">Transport</keyword>
<feature type="transmembrane region" description="Helical" evidence="8">
    <location>
        <begin position="52"/>
        <end position="69"/>
    </location>
</feature>
<comment type="caution">
    <text evidence="9">The sequence shown here is derived from an EMBL/GenBank/DDBJ whole genome shotgun (WGS) entry which is preliminary data.</text>
</comment>
<dbReference type="InterPro" id="IPR006419">
    <property type="entry name" value="NMN_transpt_PnuC"/>
</dbReference>
<feature type="transmembrane region" description="Helical" evidence="8">
    <location>
        <begin position="165"/>
        <end position="182"/>
    </location>
</feature>
<evidence type="ECO:0000256" key="8">
    <source>
        <dbReference type="SAM" id="Phobius"/>
    </source>
</evidence>
<dbReference type="EMBL" id="JBHTOP010000023">
    <property type="protein sequence ID" value="MFD1672250.1"/>
    <property type="molecule type" value="Genomic_DNA"/>
</dbReference>
<feature type="transmembrane region" description="Helical" evidence="8">
    <location>
        <begin position="140"/>
        <end position="159"/>
    </location>
</feature>
<evidence type="ECO:0000313" key="10">
    <source>
        <dbReference type="Proteomes" id="UP001597267"/>
    </source>
</evidence>
<keyword evidence="10" id="KW-1185">Reference proteome</keyword>
<keyword evidence="5 8" id="KW-0812">Transmembrane</keyword>
<feature type="transmembrane region" description="Helical" evidence="8">
    <location>
        <begin position="215"/>
        <end position="233"/>
    </location>
</feature>
<keyword evidence="7 8" id="KW-0472">Membrane</keyword>
<evidence type="ECO:0000256" key="1">
    <source>
        <dbReference type="ARBA" id="ARBA00004651"/>
    </source>
</evidence>
<accession>A0ABW4JAL1</accession>
<evidence type="ECO:0000256" key="4">
    <source>
        <dbReference type="ARBA" id="ARBA00022475"/>
    </source>
</evidence>
<sequence>MQIIVGLKTLPTKLKHHFWADWQGWSLQSYLLAAFGVGFLIGMQLINPNASWLSTIAGLLGVLCVNLITSRKWLNGLVGLISAILIIATAIPNTNYMEIILQGTYIIMLDLPIILGTEWDKDTALRHFSDHNKTFMVIKYLLITLIIWGVGYFLISQFTNDARPAVDALSTAIGLVATWLCVRRFPEQYYFWFGQGIMSLILWTMTALHNGSGDWALAVTYSIYVANDLIAFFKSSWFEHQQKTTSKTNQEVYNN</sequence>
<dbReference type="RefSeq" id="WP_125714875.1">
    <property type="nucleotide sequence ID" value="NZ_JBHTOP010000023.1"/>
</dbReference>
<organism evidence="9 10">
    <name type="scientific">Agrilactobacillus yilanensis</name>
    <dbReference type="NCBI Taxonomy" id="2485997"/>
    <lineage>
        <taxon>Bacteria</taxon>
        <taxon>Bacillati</taxon>
        <taxon>Bacillota</taxon>
        <taxon>Bacilli</taxon>
        <taxon>Lactobacillales</taxon>
        <taxon>Lactobacillaceae</taxon>
        <taxon>Agrilactobacillus</taxon>
    </lineage>
</organism>
<evidence type="ECO:0000313" key="9">
    <source>
        <dbReference type="EMBL" id="MFD1672250.1"/>
    </source>
</evidence>
<gene>
    <name evidence="9" type="primary">pnuC</name>
    <name evidence="9" type="ORF">ACFQ5M_09090</name>
</gene>
<feature type="transmembrane region" description="Helical" evidence="8">
    <location>
        <begin position="99"/>
        <end position="119"/>
    </location>
</feature>
<feature type="transmembrane region" description="Helical" evidence="8">
    <location>
        <begin position="25"/>
        <end position="46"/>
    </location>
</feature>
<reference evidence="10" key="1">
    <citation type="journal article" date="2019" name="Int. J. Syst. Evol. Microbiol.">
        <title>The Global Catalogue of Microorganisms (GCM) 10K type strain sequencing project: providing services to taxonomists for standard genome sequencing and annotation.</title>
        <authorList>
            <consortium name="The Broad Institute Genomics Platform"/>
            <consortium name="The Broad Institute Genome Sequencing Center for Infectious Disease"/>
            <person name="Wu L."/>
            <person name="Ma J."/>
        </authorList>
    </citation>
    <scope>NUCLEOTIDE SEQUENCE [LARGE SCALE GENOMIC DNA]</scope>
    <source>
        <strain evidence="10">CCM 8896</strain>
    </source>
</reference>
<comment type="similarity">
    <text evidence="2">Belongs to the nicotinamide ribonucleoside (NR) uptake permease (TC 4.B.1) family.</text>
</comment>
<evidence type="ECO:0000256" key="5">
    <source>
        <dbReference type="ARBA" id="ARBA00022692"/>
    </source>
</evidence>
<protein>
    <submittedName>
        <fullName evidence="9">Nicotinamide riboside transporter PnuC</fullName>
    </submittedName>
</protein>
<keyword evidence="6 8" id="KW-1133">Transmembrane helix</keyword>
<dbReference type="PANTHER" id="PTHR36122">
    <property type="entry name" value="NICOTINAMIDE RIBOSIDE TRANSPORTER PNUC"/>
    <property type="match status" value="1"/>
</dbReference>
<feature type="transmembrane region" description="Helical" evidence="8">
    <location>
        <begin position="76"/>
        <end position="93"/>
    </location>
</feature>
<evidence type="ECO:0000256" key="3">
    <source>
        <dbReference type="ARBA" id="ARBA00022448"/>
    </source>
</evidence>
<dbReference type="Pfam" id="PF04973">
    <property type="entry name" value="NMN_transporter"/>
    <property type="match status" value="1"/>
</dbReference>
<evidence type="ECO:0000256" key="6">
    <source>
        <dbReference type="ARBA" id="ARBA00022989"/>
    </source>
</evidence>
<dbReference type="PANTHER" id="PTHR36122:SF2">
    <property type="entry name" value="NICOTINAMIDE RIBOSIDE TRANSPORTER PNUC"/>
    <property type="match status" value="1"/>
</dbReference>
<proteinExistence type="inferred from homology"/>
<feature type="transmembrane region" description="Helical" evidence="8">
    <location>
        <begin position="189"/>
        <end position="209"/>
    </location>
</feature>
<evidence type="ECO:0000256" key="2">
    <source>
        <dbReference type="ARBA" id="ARBA00006669"/>
    </source>
</evidence>
<dbReference type="Proteomes" id="UP001597267">
    <property type="component" value="Unassembled WGS sequence"/>
</dbReference>
<name>A0ABW4JAL1_9LACO</name>
<keyword evidence="4" id="KW-1003">Cell membrane</keyword>
<comment type="subcellular location">
    <subcellularLocation>
        <location evidence="1">Cell membrane</location>
        <topology evidence="1">Multi-pass membrane protein</topology>
    </subcellularLocation>
</comment>